<organism evidence="1 2">
    <name type="scientific">Posidoniimonas polymericola</name>
    <dbReference type="NCBI Taxonomy" id="2528002"/>
    <lineage>
        <taxon>Bacteria</taxon>
        <taxon>Pseudomonadati</taxon>
        <taxon>Planctomycetota</taxon>
        <taxon>Planctomycetia</taxon>
        <taxon>Pirellulales</taxon>
        <taxon>Lacipirellulaceae</taxon>
        <taxon>Posidoniimonas</taxon>
    </lineage>
</organism>
<comment type="caution">
    <text evidence="1">The sequence shown here is derived from an EMBL/GenBank/DDBJ whole genome shotgun (WGS) entry which is preliminary data.</text>
</comment>
<proteinExistence type="predicted"/>
<dbReference type="Proteomes" id="UP000318478">
    <property type="component" value="Unassembled WGS sequence"/>
</dbReference>
<dbReference type="EMBL" id="SJPO01000002">
    <property type="protein sequence ID" value="TWT78537.1"/>
    <property type="molecule type" value="Genomic_DNA"/>
</dbReference>
<dbReference type="InterPro" id="IPR011446">
    <property type="entry name" value="BBP7"/>
</dbReference>
<dbReference type="Pfam" id="PF07585">
    <property type="entry name" value="BBP7"/>
    <property type="match status" value="1"/>
</dbReference>
<dbReference type="AlphaFoldDB" id="A0A5C5YVJ0"/>
<sequence length="445" mass="47688">MFALAATLAGYCRADDALPLATTPVVVPAVDARSQDEPVKQAGYQLPAAYNCGGCGSCAAGAEFSQCRPTPGLRRLGPHPGACEVDWHAGRLWFKAEYLGWATKGADFPALVTTGDAATPAADAGALDQPDTLTLFGGDRLHDDMRPGGRFTLGLWHCPEQRVGIEANLFGIDGRDIEFAANSDDTPVIARPYTDAVGGDEDSLLVAYPGLLSGSTRIDADLELLGAEVLLRQAILWRENGRVDILAGYRHGYLKDQLLIRDASTSLNAASGYFPGTEVFREDLFRTKNYFHGGEIGLATRLWRGCWSLSLTTKAAYGATHTRSTVSGDTTVVTDPGGVPVFTHNDGGLLGQPTNSAYREFNDDSFSGELGVNLERQIGTHTRVGLGYTFFYWDSVVRLAPLIDTNVNPSQLGGGVLAGPAVPAFALSRTDFWAQGLNASFEYQW</sequence>
<name>A0A5C5YVJ0_9BACT</name>
<protein>
    <submittedName>
        <fullName evidence="1">Uncharacterized protein</fullName>
    </submittedName>
</protein>
<evidence type="ECO:0000313" key="1">
    <source>
        <dbReference type="EMBL" id="TWT78537.1"/>
    </source>
</evidence>
<reference evidence="1 2" key="1">
    <citation type="submission" date="2019-02" db="EMBL/GenBank/DDBJ databases">
        <title>Deep-cultivation of Planctomycetes and their phenomic and genomic characterization uncovers novel biology.</title>
        <authorList>
            <person name="Wiegand S."/>
            <person name="Jogler M."/>
            <person name="Boedeker C."/>
            <person name="Pinto D."/>
            <person name="Vollmers J."/>
            <person name="Rivas-Marin E."/>
            <person name="Kohn T."/>
            <person name="Peeters S.H."/>
            <person name="Heuer A."/>
            <person name="Rast P."/>
            <person name="Oberbeckmann S."/>
            <person name="Bunk B."/>
            <person name="Jeske O."/>
            <person name="Meyerdierks A."/>
            <person name="Storesund J.E."/>
            <person name="Kallscheuer N."/>
            <person name="Luecker S."/>
            <person name="Lage O.M."/>
            <person name="Pohl T."/>
            <person name="Merkel B.J."/>
            <person name="Hornburger P."/>
            <person name="Mueller R.-W."/>
            <person name="Bruemmer F."/>
            <person name="Labrenz M."/>
            <person name="Spormann A.M."/>
            <person name="Op Den Camp H."/>
            <person name="Overmann J."/>
            <person name="Amann R."/>
            <person name="Jetten M.S.M."/>
            <person name="Mascher T."/>
            <person name="Medema M.H."/>
            <person name="Devos D.P."/>
            <person name="Kaster A.-K."/>
            <person name="Ovreas L."/>
            <person name="Rohde M."/>
            <person name="Galperin M.Y."/>
            <person name="Jogler C."/>
        </authorList>
    </citation>
    <scope>NUCLEOTIDE SEQUENCE [LARGE SCALE GENOMIC DNA]</scope>
    <source>
        <strain evidence="1 2">Pla123a</strain>
    </source>
</reference>
<accession>A0A5C5YVJ0</accession>
<keyword evidence="2" id="KW-1185">Reference proteome</keyword>
<gene>
    <name evidence="1" type="ORF">Pla123a_13300</name>
</gene>
<evidence type="ECO:0000313" key="2">
    <source>
        <dbReference type="Proteomes" id="UP000318478"/>
    </source>
</evidence>